<dbReference type="InterPro" id="IPR004143">
    <property type="entry name" value="BPL_LPL_catalytic"/>
</dbReference>
<dbReference type="EC" id="2.3.1.181" evidence="5 6"/>
<accession>A0ABN3NP53</accession>
<evidence type="ECO:0000256" key="3">
    <source>
        <dbReference type="ARBA" id="ARBA00023315"/>
    </source>
</evidence>
<dbReference type="Pfam" id="PF21948">
    <property type="entry name" value="LplA-B_cat"/>
    <property type="match status" value="1"/>
</dbReference>
<comment type="subcellular location">
    <subcellularLocation>
        <location evidence="5">Cytoplasm</location>
    </subcellularLocation>
</comment>
<feature type="site" description="Lowers pKa of active site Cys" evidence="5">
    <location>
        <position position="168"/>
    </location>
</feature>
<comment type="catalytic activity">
    <reaction evidence="5 6">
        <text>octanoyl-[ACP] + L-lysyl-[protein] = N(6)-octanoyl-L-lysyl-[protein] + holo-[ACP] + H(+)</text>
        <dbReference type="Rhea" id="RHEA:17665"/>
        <dbReference type="Rhea" id="RHEA-COMP:9636"/>
        <dbReference type="Rhea" id="RHEA-COMP:9685"/>
        <dbReference type="Rhea" id="RHEA-COMP:9752"/>
        <dbReference type="Rhea" id="RHEA-COMP:9928"/>
        <dbReference type="ChEBI" id="CHEBI:15378"/>
        <dbReference type="ChEBI" id="CHEBI:29969"/>
        <dbReference type="ChEBI" id="CHEBI:64479"/>
        <dbReference type="ChEBI" id="CHEBI:78463"/>
        <dbReference type="ChEBI" id="CHEBI:78809"/>
        <dbReference type="EC" id="2.3.1.181"/>
    </reaction>
</comment>
<dbReference type="EMBL" id="BAAARY010000016">
    <property type="protein sequence ID" value="GAA2529234.1"/>
    <property type="molecule type" value="Genomic_DNA"/>
</dbReference>
<dbReference type="InterPro" id="IPR000544">
    <property type="entry name" value="Octanoyltransferase"/>
</dbReference>
<name>A0ABN3NP53_9ACTN</name>
<dbReference type="PANTHER" id="PTHR10993">
    <property type="entry name" value="OCTANOYLTRANSFERASE"/>
    <property type="match status" value="1"/>
</dbReference>
<feature type="binding site" evidence="5">
    <location>
        <begin position="94"/>
        <end position="101"/>
    </location>
    <ligand>
        <name>substrate</name>
    </ligand>
</feature>
<evidence type="ECO:0000256" key="1">
    <source>
        <dbReference type="ARBA" id="ARBA00004821"/>
    </source>
</evidence>
<dbReference type="PROSITE" id="PS51733">
    <property type="entry name" value="BPL_LPL_CATALYTIC"/>
    <property type="match status" value="1"/>
</dbReference>
<dbReference type="PANTHER" id="PTHR10993:SF7">
    <property type="entry name" value="LIPOYLTRANSFERASE 2, MITOCHONDRIAL-RELATED"/>
    <property type="match status" value="1"/>
</dbReference>
<dbReference type="InterPro" id="IPR020605">
    <property type="entry name" value="Octanoyltransferase_CS"/>
</dbReference>
<dbReference type="Gene3D" id="3.30.930.10">
    <property type="entry name" value="Bira Bifunctional Protein, Domain 2"/>
    <property type="match status" value="1"/>
</dbReference>
<dbReference type="HAMAP" id="MF_00013">
    <property type="entry name" value="LipB"/>
    <property type="match status" value="1"/>
</dbReference>
<keyword evidence="5" id="KW-0963">Cytoplasm</keyword>
<evidence type="ECO:0000256" key="5">
    <source>
        <dbReference type="HAMAP-Rule" id="MF_00013"/>
    </source>
</evidence>
<sequence>MAGPAQPVYAGRVTSAVPVSSTSPAGAPLTVRRLGLVDYEPALAEQRRLHAEVVAGESPDTVLLLEHPSVYTAGKRTNTWDRPIDGTPVIDVDRGGRITWHGPGQIVGYPIVTLPETRQGKPADVVAHVRRVEQVIINVCAGLGVPVYRVDGRSGVWVLADERGPDRKVAAVGIRVARGVGLHGFALNCDSDLTHFDKIVPCGIADAGVTSLSVELGRQVTVAEVLPLVERQLPLLLG</sequence>
<comment type="similarity">
    <text evidence="5 6">Belongs to the LipB family.</text>
</comment>
<dbReference type="SUPFAM" id="SSF55681">
    <property type="entry name" value="Class II aaRS and biotin synthetases"/>
    <property type="match status" value="1"/>
</dbReference>
<dbReference type="PIRSF" id="PIRSF016262">
    <property type="entry name" value="LPLase"/>
    <property type="match status" value="1"/>
</dbReference>
<dbReference type="GO" id="GO:0016740">
    <property type="term" value="F:transferase activity"/>
    <property type="evidence" value="ECO:0007669"/>
    <property type="project" value="UniProtKB-KW"/>
</dbReference>
<keyword evidence="9" id="KW-1185">Reference proteome</keyword>
<feature type="binding site" evidence="5">
    <location>
        <begin position="184"/>
        <end position="186"/>
    </location>
    <ligand>
        <name>substrate</name>
    </ligand>
</feature>
<evidence type="ECO:0000256" key="6">
    <source>
        <dbReference type="PIRNR" id="PIRNR016262"/>
    </source>
</evidence>
<dbReference type="CDD" id="cd16444">
    <property type="entry name" value="LipB"/>
    <property type="match status" value="1"/>
</dbReference>
<gene>
    <name evidence="5 8" type="primary">lipB</name>
    <name evidence="8" type="ORF">GCM10010201_30570</name>
</gene>
<comment type="miscellaneous">
    <text evidence="5">In the reaction, the free carboxyl group of octanoic acid is attached via an amide linkage to the epsilon-amino group of a specific lysine residue of lipoyl domains of lipoate-dependent enzymes.</text>
</comment>
<proteinExistence type="inferred from homology"/>
<evidence type="ECO:0000256" key="2">
    <source>
        <dbReference type="ARBA" id="ARBA00022679"/>
    </source>
</evidence>
<feature type="active site" description="Acyl-thioester intermediate" evidence="5">
    <location>
        <position position="202"/>
    </location>
</feature>
<organism evidence="8 9">
    <name type="scientific">Pilimelia columellifera subsp. columellifera</name>
    <dbReference type="NCBI Taxonomy" id="706583"/>
    <lineage>
        <taxon>Bacteria</taxon>
        <taxon>Bacillati</taxon>
        <taxon>Actinomycetota</taxon>
        <taxon>Actinomycetes</taxon>
        <taxon>Micromonosporales</taxon>
        <taxon>Micromonosporaceae</taxon>
        <taxon>Pilimelia</taxon>
    </lineage>
</organism>
<feature type="domain" description="BPL/LPL catalytic" evidence="7">
    <location>
        <begin position="56"/>
        <end position="238"/>
    </location>
</feature>
<comment type="caution">
    <text evidence="8">The sequence shown here is derived from an EMBL/GenBank/DDBJ whole genome shotgun (WGS) entry which is preliminary data.</text>
</comment>
<dbReference type="NCBIfam" id="TIGR00214">
    <property type="entry name" value="lipB"/>
    <property type="match status" value="1"/>
</dbReference>
<feature type="binding site" evidence="5">
    <location>
        <begin position="171"/>
        <end position="173"/>
    </location>
    <ligand>
        <name>substrate</name>
    </ligand>
</feature>
<evidence type="ECO:0000259" key="7">
    <source>
        <dbReference type="PROSITE" id="PS51733"/>
    </source>
</evidence>
<dbReference type="PROSITE" id="PS01313">
    <property type="entry name" value="LIPB"/>
    <property type="match status" value="1"/>
</dbReference>
<dbReference type="NCBIfam" id="NF010925">
    <property type="entry name" value="PRK14345.1"/>
    <property type="match status" value="1"/>
</dbReference>
<evidence type="ECO:0000313" key="8">
    <source>
        <dbReference type="EMBL" id="GAA2529234.1"/>
    </source>
</evidence>
<dbReference type="InterPro" id="IPR045864">
    <property type="entry name" value="aa-tRNA-synth_II/BPL/LPL"/>
</dbReference>
<comment type="function">
    <text evidence="4 5 6">Catalyzes the transfer of endogenously produced octanoic acid from octanoyl-acyl-carrier-protein onto the lipoyl domains of lipoate-dependent enzymes. Lipoyl-ACP can also act as a substrate although octanoyl-ACP is likely to be the physiological substrate.</text>
</comment>
<evidence type="ECO:0000313" key="9">
    <source>
        <dbReference type="Proteomes" id="UP001499978"/>
    </source>
</evidence>
<keyword evidence="3 5" id="KW-0012">Acyltransferase</keyword>
<protein>
    <recommendedName>
        <fullName evidence="5 6">Octanoyltransferase</fullName>
        <ecNumber evidence="5 6">2.3.1.181</ecNumber>
    </recommendedName>
    <alternativeName>
        <fullName evidence="5">Lipoate-protein ligase B</fullName>
    </alternativeName>
    <alternativeName>
        <fullName evidence="5">Lipoyl/octanoyl transferase</fullName>
    </alternativeName>
    <alternativeName>
        <fullName evidence="5">Octanoyl-[acyl-carrier-protein]-protein N-octanoyltransferase</fullName>
    </alternativeName>
</protein>
<evidence type="ECO:0000256" key="4">
    <source>
        <dbReference type="ARBA" id="ARBA00024732"/>
    </source>
</evidence>
<reference evidence="8 9" key="1">
    <citation type="journal article" date="2019" name="Int. J. Syst. Evol. Microbiol.">
        <title>The Global Catalogue of Microorganisms (GCM) 10K type strain sequencing project: providing services to taxonomists for standard genome sequencing and annotation.</title>
        <authorList>
            <consortium name="The Broad Institute Genomics Platform"/>
            <consortium name="The Broad Institute Genome Sequencing Center for Infectious Disease"/>
            <person name="Wu L."/>
            <person name="Ma J."/>
        </authorList>
    </citation>
    <scope>NUCLEOTIDE SEQUENCE [LARGE SCALE GENOMIC DNA]</scope>
    <source>
        <strain evidence="8 9">JCM 3367</strain>
    </source>
</reference>
<dbReference type="Proteomes" id="UP001499978">
    <property type="component" value="Unassembled WGS sequence"/>
</dbReference>
<keyword evidence="2 5" id="KW-0808">Transferase</keyword>
<comment type="pathway">
    <text evidence="1 5 6">Protein modification; protein lipoylation via endogenous pathway; protein N(6)-(lipoyl)lysine from octanoyl-[acyl-carrier-protein]: step 1/2.</text>
</comment>